<dbReference type="PIRSF" id="PIRSF016481">
    <property type="entry name" value="Pilus_assembly_PilP"/>
    <property type="match status" value="1"/>
</dbReference>
<dbReference type="OrthoDB" id="5296580at2"/>
<dbReference type="RefSeq" id="WP_109015128.1">
    <property type="nucleotide sequence ID" value="NZ_BDOQ01000004.1"/>
</dbReference>
<dbReference type="Proteomes" id="UP000245081">
    <property type="component" value="Unassembled WGS sequence"/>
</dbReference>
<dbReference type="Pfam" id="PF04351">
    <property type="entry name" value="PilP"/>
    <property type="match status" value="1"/>
</dbReference>
<organism evidence="2 3">
    <name type="scientific">Novimethylophilus kurashikiensis</name>
    <dbReference type="NCBI Taxonomy" id="1825523"/>
    <lineage>
        <taxon>Bacteria</taxon>
        <taxon>Pseudomonadati</taxon>
        <taxon>Pseudomonadota</taxon>
        <taxon>Betaproteobacteria</taxon>
        <taxon>Nitrosomonadales</taxon>
        <taxon>Methylophilaceae</taxon>
        <taxon>Novimethylophilus</taxon>
    </lineage>
</organism>
<dbReference type="AlphaFoldDB" id="A0A2R5F6T2"/>
<proteinExistence type="predicted"/>
<name>A0A2R5F6T2_9PROT</name>
<evidence type="ECO:0000256" key="1">
    <source>
        <dbReference type="SAM" id="SignalP"/>
    </source>
</evidence>
<dbReference type="InterPro" id="IPR007446">
    <property type="entry name" value="PilP"/>
</dbReference>
<dbReference type="PROSITE" id="PS51257">
    <property type="entry name" value="PROKAR_LIPOPROTEIN"/>
    <property type="match status" value="1"/>
</dbReference>
<accession>A0A2R5F6T2</accession>
<sequence length="167" mass="18453">MKLLTISFLSLLALTACSGGDGDDLDQWMKERKAHVGGKIPPLPELKTYVPFVYNNDGSLHDPFKGRRAADSAGNGLKPDLSRPKEPLEAFPLESLKFVGFLQQGKRNVALISAPDNTVYQVKVGNYMGQNFGLVMNLSKDEVVVKEMIQDATGEYVERRVTINPQE</sequence>
<dbReference type="EMBL" id="BDOQ01000004">
    <property type="protein sequence ID" value="GBG13917.1"/>
    <property type="molecule type" value="Genomic_DNA"/>
</dbReference>
<feature type="signal peptide" evidence="1">
    <location>
        <begin position="1"/>
        <end position="18"/>
    </location>
</feature>
<comment type="caution">
    <text evidence="2">The sequence shown here is derived from an EMBL/GenBank/DDBJ whole genome shotgun (WGS) entry which is preliminary data.</text>
</comment>
<evidence type="ECO:0000313" key="3">
    <source>
        <dbReference type="Proteomes" id="UP000245081"/>
    </source>
</evidence>
<gene>
    <name evidence="2" type="primary">pilP</name>
    <name evidence="2" type="ORF">NMK_1469</name>
</gene>
<keyword evidence="3" id="KW-1185">Reference proteome</keyword>
<feature type="chain" id="PRO_5015303189" evidence="1">
    <location>
        <begin position="19"/>
        <end position="167"/>
    </location>
</feature>
<keyword evidence="1" id="KW-0732">Signal</keyword>
<reference evidence="2 3" key="1">
    <citation type="journal article" date="2018" name="Environ. Microbiol.">
        <title>Isolation and genomic characterization of Novimethylophilus kurashikiensis gen. nov. sp. nov., a new lanthanide-dependent methylotrophic species of Methylophilaceae.</title>
        <authorList>
            <person name="Lv H."/>
            <person name="Sahin N."/>
            <person name="Tani A."/>
        </authorList>
    </citation>
    <scope>NUCLEOTIDE SEQUENCE [LARGE SCALE GENOMIC DNA]</scope>
    <source>
        <strain evidence="2 3">La2-4</strain>
    </source>
</reference>
<evidence type="ECO:0000313" key="2">
    <source>
        <dbReference type="EMBL" id="GBG13917.1"/>
    </source>
</evidence>
<protein>
    <submittedName>
        <fullName evidence="2">Type IV pilus assembly protein PilP</fullName>
    </submittedName>
</protein>
<dbReference type="Gene3D" id="2.30.30.830">
    <property type="match status" value="1"/>
</dbReference>